<dbReference type="Pfam" id="PF13193">
    <property type="entry name" value="AMP-binding_C"/>
    <property type="match status" value="1"/>
</dbReference>
<dbReference type="PANTHER" id="PTHR24096">
    <property type="entry name" value="LONG-CHAIN-FATTY-ACID--COA LIGASE"/>
    <property type="match status" value="1"/>
</dbReference>
<evidence type="ECO:0000259" key="1">
    <source>
        <dbReference type="Pfam" id="PF13193"/>
    </source>
</evidence>
<dbReference type="VEuPathDB" id="VectorBase:RSAN_040860"/>
<protein>
    <recommendedName>
        <fullName evidence="1">AMP-binding enzyme C-terminal domain-containing protein</fullName>
    </recommendedName>
</protein>
<proteinExistence type="predicted"/>
<organism evidence="2 3">
    <name type="scientific">Rhipicephalus sanguineus</name>
    <name type="common">Brown dog tick</name>
    <name type="synonym">Ixodes sanguineus</name>
    <dbReference type="NCBI Taxonomy" id="34632"/>
    <lineage>
        <taxon>Eukaryota</taxon>
        <taxon>Metazoa</taxon>
        <taxon>Ecdysozoa</taxon>
        <taxon>Arthropoda</taxon>
        <taxon>Chelicerata</taxon>
        <taxon>Arachnida</taxon>
        <taxon>Acari</taxon>
        <taxon>Parasitiformes</taxon>
        <taxon>Ixodida</taxon>
        <taxon>Ixodoidea</taxon>
        <taxon>Ixodidae</taxon>
        <taxon>Rhipicephalinae</taxon>
        <taxon>Rhipicephalus</taxon>
        <taxon>Rhipicephalus</taxon>
    </lineage>
</organism>
<dbReference type="InterPro" id="IPR025110">
    <property type="entry name" value="AMP-bd_C"/>
</dbReference>
<dbReference type="PANTHER" id="PTHR24096:SF422">
    <property type="entry name" value="BCDNA.GH02901"/>
    <property type="match status" value="1"/>
</dbReference>
<comment type="caution">
    <text evidence="2">The sequence shown here is derived from an EMBL/GenBank/DDBJ whole genome shotgun (WGS) entry which is preliminary data.</text>
</comment>
<dbReference type="AlphaFoldDB" id="A0A9D4TBE0"/>
<reference evidence="2" key="2">
    <citation type="submission" date="2021-09" db="EMBL/GenBank/DDBJ databases">
        <authorList>
            <person name="Jia N."/>
            <person name="Wang J."/>
            <person name="Shi W."/>
            <person name="Du L."/>
            <person name="Sun Y."/>
            <person name="Zhan W."/>
            <person name="Jiang J."/>
            <person name="Wang Q."/>
            <person name="Zhang B."/>
            <person name="Ji P."/>
            <person name="Sakyi L.B."/>
            <person name="Cui X."/>
            <person name="Yuan T."/>
            <person name="Jiang B."/>
            <person name="Yang W."/>
            <person name="Lam T.T.-Y."/>
            <person name="Chang Q."/>
            <person name="Ding S."/>
            <person name="Wang X."/>
            <person name="Zhu J."/>
            <person name="Ruan X."/>
            <person name="Zhao L."/>
            <person name="Wei J."/>
            <person name="Que T."/>
            <person name="Du C."/>
            <person name="Cheng J."/>
            <person name="Dai P."/>
            <person name="Han X."/>
            <person name="Huang E."/>
            <person name="Gao Y."/>
            <person name="Liu J."/>
            <person name="Shao H."/>
            <person name="Ye R."/>
            <person name="Li L."/>
            <person name="Wei W."/>
            <person name="Wang X."/>
            <person name="Wang C."/>
            <person name="Huo Q."/>
            <person name="Li W."/>
            <person name="Guo W."/>
            <person name="Chen H."/>
            <person name="Chen S."/>
            <person name="Zhou L."/>
            <person name="Zhou L."/>
            <person name="Ni X."/>
            <person name="Tian J."/>
            <person name="Zhou Y."/>
            <person name="Sheng Y."/>
            <person name="Liu T."/>
            <person name="Pan Y."/>
            <person name="Xia L."/>
            <person name="Li J."/>
            <person name="Zhao F."/>
            <person name="Cao W."/>
        </authorList>
    </citation>
    <scope>NUCLEOTIDE SEQUENCE</scope>
    <source>
        <strain evidence="2">Rsan-2018</strain>
        <tissue evidence="2">Larvae</tissue>
    </source>
</reference>
<dbReference type="GO" id="GO:0016405">
    <property type="term" value="F:CoA-ligase activity"/>
    <property type="evidence" value="ECO:0007669"/>
    <property type="project" value="TreeGrafter"/>
</dbReference>
<accession>A0A9D4TBE0</accession>
<dbReference type="Gene3D" id="3.30.300.30">
    <property type="match status" value="1"/>
</dbReference>
<dbReference type="SUPFAM" id="SSF56801">
    <property type="entry name" value="Acetyl-CoA synthetase-like"/>
    <property type="match status" value="1"/>
</dbReference>
<gene>
    <name evidence="2" type="ORF">HPB52_019153</name>
</gene>
<dbReference type="Proteomes" id="UP000821837">
    <property type="component" value="Chromosome 1"/>
</dbReference>
<evidence type="ECO:0000313" key="2">
    <source>
        <dbReference type="EMBL" id="KAH7984307.1"/>
    </source>
</evidence>
<evidence type="ECO:0000313" key="3">
    <source>
        <dbReference type="Proteomes" id="UP000821837"/>
    </source>
</evidence>
<dbReference type="EMBL" id="JABSTV010001245">
    <property type="protein sequence ID" value="KAH7984307.1"/>
    <property type="molecule type" value="Genomic_DNA"/>
</dbReference>
<feature type="domain" description="AMP-binding enzyme C-terminal" evidence="1">
    <location>
        <begin position="82"/>
        <end position="139"/>
    </location>
</feature>
<reference evidence="2" key="1">
    <citation type="journal article" date="2020" name="Cell">
        <title>Large-Scale Comparative Analyses of Tick Genomes Elucidate Their Genetic Diversity and Vector Capacities.</title>
        <authorList>
            <consortium name="Tick Genome and Microbiome Consortium (TIGMIC)"/>
            <person name="Jia N."/>
            <person name="Wang J."/>
            <person name="Shi W."/>
            <person name="Du L."/>
            <person name="Sun Y."/>
            <person name="Zhan W."/>
            <person name="Jiang J.F."/>
            <person name="Wang Q."/>
            <person name="Zhang B."/>
            <person name="Ji P."/>
            <person name="Bell-Sakyi L."/>
            <person name="Cui X.M."/>
            <person name="Yuan T.T."/>
            <person name="Jiang B.G."/>
            <person name="Yang W.F."/>
            <person name="Lam T.T."/>
            <person name="Chang Q.C."/>
            <person name="Ding S.J."/>
            <person name="Wang X.J."/>
            <person name="Zhu J.G."/>
            <person name="Ruan X.D."/>
            <person name="Zhao L."/>
            <person name="Wei J.T."/>
            <person name="Ye R.Z."/>
            <person name="Que T.C."/>
            <person name="Du C.H."/>
            <person name="Zhou Y.H."/>
            <person name="Cheng J.X."/>
            <person name="Dai P.F."/>
            <person name="Guo W.B."/>
            <person name="Han X.H."/>
            <person name="Huang E.J."/>
            <person name="Li L.F."/>
            <person name="Wei W."/>
            <person name="Gao Y.C."/>
            <person name="Liu J.Z."/>
            <person name="Shao H.Z."/>
            <person name="Wang X."/>
            <person name="Wang C.C."/>
            <person name="Yang T.C."/>
            <person name="Huo Q.B."/>
            <person name="Li W."/>
            <person name="Chen H.Y."/>
            <person name="Chen S.E."/>
            <person name="Zhou L.G."/>
            <person name="Ni X.B."/>
            <person name="Tian J.H."/>
            <person name="Sheng Y."/>
            <person name="Liu T."/>
            <person name="Pan Y.S."/>
            <person name="Xia L.Y."/>
            <person name="Li J."/>
            <person name="Zhao F."/>
            <person name="Cao W.C."/>
        </authorList>
    </citation>
    <scope>NUCLEOTIDE SEQUENCE</scope>
    <source>
        <strain evidence="2">Rsan-2018</strain>
    </source>
</reference>
<name>A0A9D4TBE0_RHISA</name>
<keyword evidence="3" id="KW-1185">Reference proteome</keyword>
<sequence>MADTGADKLVSRPVLATWVGSGTDFQDCRGAAGALIVGGGTPIDKPYGAGDKGYYTEDGSIFLCGRFKELIKCMDQQVYPAELEELLASDPEVRHVIVAGVPHSQYVEAARAFVVHQRRLTDPLEQQKEAERLKKLVAGESAVTFDAQDYWEARCENSFHLSSDRV</sequence>
<dbReference type="InterPro" id="IPR045851">
    <property type="entry name" value="AMP-bd_C_sf"/>
</dbReference>